<gene>
    <name evidence="2" type="ORF">I79_023692</name>
</gene>
<dbReference type="Gene3D" id="2.60.40.10">
    <property type="entry name" value="Immunoglobulins"/>
    <property type="match status" value="5"/>
</dbReference>
<dbReference type="Pfam" id="PF00041">
    <property type="entry name" value="fn3"/>
    <property type="match status" value="3"/>
</dbReference>
<dbReference type="PROSITE" id="PS50853">
    <property type="entry name" value="FN3"/>
    <property type="match status" value="3"/>
</dbReference>
<dbReference type="SMART" id="SM00060">
    <property type="entry name" value="FN3"/>
    <property type="match status" value="2"/>
</dbReference>
<feature type="domain" description="Fibronectin type-III" evidence="1">
    <location>
        <begin position="129"/>
        <end position="254"/>
    </location>
</feature>
<dbReference type="EMBL" id="JH003046">
    <property type="protein sequence ID" value="EGW00919.1"/>
    <property type="molecule type" value="Genomic_DNA"/>
</dbReference>
<dbReference type="PANTHER" id="PTHR46957">
    <property type="entry name" value="CYTOKINE RECEPTOR"/>
    <property type="match status" value="1"/>
</dbReference>
<protein>
    <submittedName>
        <fullName evidence="2">Phosphotidylinositol phosphatase PTPRQ</fullName>
    </submittedName>
</protein>
<evidence type="ECO:0000313" key="3">
    <source>
        <dbReference type="Proteomes" id="UP000001075"/>
    </source>
</evidence>
<evidence type="ECO:0000313" key="2">
    <source>
        <dbReference type="EMBL" id="EGW00919.1"/>
    </source>
</evidence>
<dbReference type="CDD" id="cd00063">
    <property type="entry name" value="FN3"/>
    <property type="match status" value="3"/>
</dbReference>
<dbReference type="SUPFAM" id="SSF49265">
    <property type="entry name" value="Fibronectin type III"/>
    <property type="match status" value="3"/>
</dbReference>
<dbReference type="AlphaFoldDB" id="G3IIL9"/>
<dbReference type="InterPro" id="IPR036116">
    <property type="entry name" value="FN3_sf"/>
</dbReference>
<dbReference type="GO" id="GO:0043235">
    <property type="term" value="C:receptor complex"/>
    <property type="evidence" value="ECO:0007669"/>
    <property type="project" value="TreeGrafter"/>
</dbReference>
<dbReference type="Proteomes" id="UP000001075">
    <property type="component" value="Unassembled WGS sequence"/>
</dbReference>
<sequence>MCQKVIIKSMIKKQDCVSQTSYKEVCPWMQTAYTRARAKPDSLEVLLTNLNPGTTYEIKVAAENSAGIGVFSDPFLFQTAESVPEGPPQNCVTGNVTGKAFSISWDPPTIVTGKFSYRVELYGPSVPGAVFDLQITEVEATEIRITWRKPRQPNGIINQYRVKVSVLETGVLLENTLLIGQDEVLEGSEIKSSSFHCLVTTKNQYITDITAEQLSYVIRRLVPFTEHTVSVSAFTIMGEGPPTVLTVRTRLKKYTRYKMRVAASTHVGEGSLSEENDIFVRTPEDGLKKYTHYVIEVSASTLKGEGIRSLPISILTEEDAPDSPPQNFSVKQLSGVTVMLSWQPPLEPNGIILYYTVYVW</sequence>
<evidence type="ECO:0000259" key="1">
    <source>
        <dbReference type="PROSITE" id="PS50853"/>
    </source>
</evidence>
<feature type="domain" description="Fibronectin type-III" evidence="1">
    <location>
        <begin position="324"/>
        <end position="360"/>
    </location>
</feature>
<dbReference type="STRING" id="10029.G3IIL9"/>
<accession>G3IIL9</accession>
<feature type="domain" description="Fibronectin type-III" evidence="1">
    <location>
        <begin position="1"/>
        <end position="82"/>
    </location>
</feature>
<dbReference type="PANTHER" id="PTHR46957:SF1">
    <property type="entry name" value="PHOSPHATIDYLINOSITOL PHOSPHATASE PTPRQ"/>
    <property type="match status" value="1"/>
</dbReference>
<organism evidence="2 3">
    <name type="scientific">Cricetulus griseus</name>
    <name type="common">Chinese hamster</name>
    <name type="synonym">Cricetulus barabensis griseus</name>
    <dbReference type="NCBI Taxonomy" id="10029"/>
    <lineage>
        <taxon>Eukaryota</taxon>
        <taxon>Metazoa</taxon>
        <taxon>Chordata</taxon>
        <taxon>Craniata</taxon>
        <taxon>Vertebrata</taxon>
        <taxon>Euteleostomi</taxon>
        <taxon>Mammalia</taxon>
        <taxon>Eutheria</taxon>
        <taxon>Euarchontoglires</taxon>
        <taxon>Glires</taxon>
        <taxon>Rodentia</taxon>
        <taxon>Myomorpha</taxon>
        <taxon>Muroidea</taxon>
        <taxon>Cricetidae</taxon>
        <taxon>Cricetinae</taxon>
        <taxon>Cricetulus</taxon>
    </lineage>
</organism>
<dbReference type="InterPro" id="IPR003961">
    <property type="entry name" value="FN3_dom"/>
</dbReference>
<dbReference type="InterPro" id="IPR013783">
    <property type="entry name" value="Ig-like_fold"/>
</dbReference>
<reference evidence="3" key="1">
    <citation type="journal article" date="2011" name="Nat. Biotechnol.">
        <title>The genomic sequence of the Chinese hamster ovary (CHO)-K1 cell line.</title>
        <authorList>
            <person name="Xu X."/>
            <person name="Nagarajan H."/>
            <person name="Lewis N.E."/>
            <person name="Pan S."/>
            <person name="Cai Z."/>
            <person name="Liu X."/>
            <person name="Chen W."/>
            <person name="Xie M."/>
            <person name="Wang W."/>
            <person name="Hammond S."/>
            <person name="Andersen M.R."/>
            <person name="Neff N."/>
            <person name="Passarelli B."/>
            <person name="Koh W."/>
            <person name="Fan H.C."/>
            <person name="Wang J."/>
            <person name="Gui Y."/>
            <person name="Lee K.H."/>
            <person name="Betenbaugh M.J."/>
            <person name="Quake S.R."/>
            <person name="Famili I."/>
            <person name="Palsson B.O."/>
            <person name="Wang J."/>
        </authorList>
    </citation>
    <scope>NUCLEOTIDE SEQUENCE [LARGE SCALE GENOMIC DNA]</scope>
    <source>
        <strain evidence="3">CHO K1 cell line</strain>
    </source>
</reference>
<name>G3IIL9_CRIGR</name>
<dbReference type="PaxDb" id="10029-XP_007618325.1"/>
<dbReference type="InterPro" id="IPR050713">
    <property type="entry name" value="RTP_Phos/Ushers"/>
</dbReference>
<dbReference type="InParanoid" id="G3IIL9"/>
<proteinExistence type="predicted"/>